<gene>
    <name evidence="11" type="primary">aroK</name>
    <name evidence="12" type="ORF">SAMN02745673_00584</name>
</gene>
<dbReference type="STRING" id="1122192.SAMN02745673_00584"/>
<dbReference type="GO" id="GO:0004765">
    <property type="term" value="F:shikimate kinase activity"/>
    <property type="evidence" value="ECO:0007669"/>
    <property type="project" value="UniProtKB-UniRule"/>
</dbReference>
<evidence type="ECO:0000256" key="3">
    <source>
        <dbReference type="ARBA" id="ARBA00012154"/>
    </source>
</evidence>
<dbReference type="EMBL" id="FUWS01000001">
    <property type="protein sequence ID" value="SJZ46948.1"/>
    <property type="molecule type" value="Genomic_DNA"/>
</dbReference>
<evidence type="ECO:0000256" key="10">
    <source>
        <dbReference type="ARBA" id="ARBA00048567"/>
    </source>
</evidence>
<dbReference type="GO" id="GO:0009423">
    <property type="term" value="P:chorismate biosynthetic process"/>
    <property type="evidence" value="ECO:0007669"/>
    <property type="project" value="UniProtKB-UniRule"/>
</dbReference>
<comment type="pathway">
    <text evidence="1 11">Metabolic intermediate biosynthesis; chorismate biosynthesis; chorismate from D-erythrose 4-phosphate and phosphoenolpyruvate: step 5/7.</text>
</comment>
<dbReference type="InterPro" id="IPR027417">
    <property type="entry name" value="P-loop_NTPase"/>
</dbReference>
<organism evidence="12 13">
    <name type="scientific">Marinactinospora thermotolerans DSM 45154</name>
    <dbReference type="NCBI Taxonomy" id="1122192"/>
    <lineage>
        <taxon>Bacteria</taxon>
        <taxon>Bacillati</taxon>
        <taxon>Actinomycetota</taxon>
        <taxon>Actinomycetes</taxon>
        <taxon>Streptosporangiales</taxon>
        <taxon>Nocardiopsidaceae</taxon>
        <taxon>Marinactinospora</taxon>
    </lineage>
</organism>
<dbReference type="InterPro" id="IPR031322">
    <property type="entry name" value="Shikimate/glucono_kinase"/>
</dbReference>
<evidence type="ECO:0000256" key="1">
    <source>
        <dbReference type="ARBA" id="ARBA00004842"/>
    </source>
</evidence>
<sequence length="174" mass="18145">MSRPIAVLIGSPGSGKSTVGAALAARLGAPLVDTDAEIETRAGKPIGDIFVEDGEPAFRELERAVVVEALTGHPGVLALGGGAVLHPDTRAALAGHHVVYLQVEFADAAKRVGLDQARPLLLGNPRARLKALLEERLPIYESLATVTVSTSTHRVEEAVEEIVARLPAARNGEG</sequence>
<dbReference type="EC" id="2.7.1.71" evidence="3 11"/>
<evidence type="ECO:0000256" key="4">
    <source>
        <dbReference type="ARBA" id="ARBA00022605"/>
    </source>
</evidence>
<dbReference type="SUPFAM" id="SSF52540">
    <property type="entry name" value="P-loop containing nucleoside triphosphate hydrolases"/>
    <property type="match status" value="1"/>
</dbReference>
<dbReference type="PROSITE" id="PS01128">
    <property type="entry name" value="SHIKIMATE_KINASE"/>
    <property type="match status" value="1"/>
</dbReference>
<dbReference type="GO" id="GO:0005829">
    <property type="term" value="C:cytosol"/>
    <property type="evidence" value="ECO:0007669"/>
    <property type="project" value="TreeGrafter"/>
</dbReference>
<name>A0A1T4KX70_9ACTN</name>
<dbReference type="GO" id="GO:0000287">
    <property type="term" value="F:magnesium ion binding"/>
    <property type="evidence" value="ECO:0007669"/>
    <property type="project" value="UniProtKB-UniRule"/>
</dbReference>
<feature type="binding site" evidence="11">
    <location>
        <begin position="13"/>
        <end position="18"/>
    </location>
    <ligand>
        <name>ATP</name>
        <dbReference type="ChEBI" id="CHEBI:30616"/>
    </ligand>
</feature>
<feature type="binding site" evidence="11">
    <location>
        <position position="118"/>
    </location>
    <ligand>
        <name>ATP</name>
        <dbReference type="ChEBI" id="CHEBI:30616"/>
    </ligand>
</feature>
<dbReference type="PRINTS" id="PR01100">
    <property type="entry name" value="SHIKIMTKNASE"/>
</dbReference>
<keyword evidence="11" id="KW-0460">Magnesium</keyword>
<dbReference type="InterPro" id="IPR000623">
    <property type="entry name" value="Shikimate_kinase/TSH1"/>
</dbReference>
<comment type="caution">
    <text evidence="11">Lacks conserved residue(s) required for the propagation of feature annotation.</text>
</comment>
<keyword evidence="11" id="KW-0479">Metal-binding</keyword>
<feature type="binding site" evidence="11">
    <location>
        <position position="136"/>
    </location>
    <ligand>
        <name>substrate</name>
    </ligand>
</feature>
<proteinExistence type="inferred from homology"/>
<keyword evidence="9 11" id="KW-0057">Aromatic amino acid biosynthesis</keyword>
<keyword evidence="7 11" id="KW-0418">Kinase</keyword>
<evidence type="ECO:0000256" key="6">
    <source>
        <dbReference type="ARBA" id="ARBA00022741"/>
    </source>
</evidence>
<evidence type="ECO:0000256" key="5">
    <source>
        <dbReference type="ARBA" id="ARBA00022679"/>
    </source>
</evidence>
<dbReference type="HAMAP" id="MF_00109">
    <property type="entry name" value="Shikimate_kinase"/>
    <property type="match status" value="1"/>
</dbReference>
<dbReference type="AlphaFoldDB" id="A0A1T4KX70"/>
<dbReference type="GO" id="GO:0009073">
    <property type="term" value="P:aromatic amino acid family biosynthetic process"/>
    <property type="evidence" value="ECO:0007669"/>
    <property type="project" value="UniProtKB-KW"/>
</dbReference>
<comment type="subunit">
    <text evidence="11">Monomer.</text>
</comment>
<evidence type="ECO:0000256" key="8">
    <source>
        <dbReference type="ARBA" id="ARBA00022840"/>
    </source>
</evidence>
<keyword evidence="5 11" id="KW-0808">Transferase</keyword>
<dbReference type="CDD" id="cd00464">
    <property type="entry name" value="SK"/>
    <property type="match status" value="1"/>
</dbReference>
<dbReference type="GO" id="GO:0005524">
    <property type="term" value="F:ATP binding"/>
    <property type="evidence" value="ECO:0007669"/>
    <property type="project" value="UniProtKB-UniRule"/>
</dbReference>
<keyword evidence="8 11" id="KW-0067">ATP-binding</keyword>
<evidence type="ECO:0000313" key="12">
    <source>
        <dbReference type="EMBL" id="SJZ46948.1"/>
    </source>
</evidence>
<dbReference type="PANTHER" id="PTHR21087">
    <property type="entry name" value="SHIKIMATE KINASE"/>
    <property type="match status" value="1"/>
</dbReference>
<keyword evidence="13" id="KW-1185">Reference proteome</keyword>
<comment type="function">
    <text evidence="11">Catalyzes the specific phosphorylation of the 3-hydroxyl group of shikimic acid using ATP as a cosubstrate.</text>
</comment>
<comment type="subcellular location">
    <subcellularLocation>
        <location evidence="11">Cytoplasm</location>
    </subcellularLocation>
</comment>
<dbReference type="UniPathway" id="UPA00053">
    <property type="reaction ID" value="UER00088"/>
</dbReference>
<evidence type="ECO:0000256" key="9">
    <source>
        <dbReference type="ARBA" id="ARBA00023141"/>
    </source>
</evidence>
<dbReference type="InterPro" id="IPR023000">
    <property type="entry name" value="Shikimate_kinase_CS"/>
</dbReference>
<dbReference type="Proteomes" id="UP000190637">
    <property type="component" value="Unassembled WGS sequence"/>
</dbReference>
<keyword evidence="4 11" id="KW-0028">Amino-acid biosynthesis</keyword>
<dbReference type="Gene3D" id="3.40.50.300">
    <property type="entry name" value="P-loop containing nucleotide triphosphate hydrolases"/>
    <property type="match status" value="1"/>
</dbReference>
<evidence type="ECO:0000256" key="11">
    <source>
        <dbReference type="HAMAP-Rule" id="MF_00109"/>
    </source>
</evidence>
<comment type="catalytic activity">
    <reaction evidence="10 11">
        <text>shikimate + ATP = 3-phosphoshikimate + ADP + H(+)</text>
        <dbReference type="Rhea" id="RHEA:13121"/>
        <dbReference type="ChEBI" id="CHEBI:15378"/>
        <dbReference type="ChEBI" id="CHEBI:30616"/>
        <dbReference type="ChEBI" id="CHEBI:36208"/>
        <dbReference type="ChEBI" id="CHEBI:145989"/>
        <dbReference type="ChEBI" id="CHEBI:456216"/>
        <dbReference type="EC" id="2.7.1.71"/>
    </reaction>
</comment>
<feature type="binding site" evidence="11">
    <location>
        <position position="17"/>
    </location>
    <ligand>
        <name>Mg(2+)</name>
        <dbReference type="ChEBI" id="CHEBI:18420"/>
    </ligand>
</feature>
<keyword evidence="11" id="KW-0963">Cytoplasm</keyword>
<dbReference type="Pfam" id="PF01202">
    <property type="entry name" value="SKI"/>
    <property type="match status" value="1"/>
</dbReference>
<evidence type="ECO:0000313" key="13">
    <source>
        <dbReference type="Proteomes" id="UP000190637"/>
    </source>
</evidence>
<dbReference type="GO" id="GO:0008652">
    <property type="term" value="P:amino acid biosynthetic process"/>
    <property type="evidence" value="ECO:0007669"/>
    <property type="project" value="UniProtKB-KW"/>
</dbReference>
<comment type="similarity">
    <text evidence="2 11">Belongs to the shikimate kinase family.</text>
</comment>
<protein>
    <recommendedName>
        <fullName evidence="3 11">Shikimate kinase</fullName>
        <shortName evidence="11">SK</shortName>
        <ecNumber evidence="3 11">2.7.1.71</ecNumber>
    </recommendedName>
</protein>
<reference evidence="12 13" key="1">
    <citation type="submission" date="2017-02" db="EMBL/GenBank/DDBJ databases">
        <authorList>
            <person name="Peterson S.W."/>
        </authorList>
    </citation>
    <scope>NUCLEOTIDE SEQUENCE [LARGE SCALE GENOMIC DNA]</scope>
    <source>
        <strain evidence="12 13">DSM 45154</strain>
    </source>
</reference>
<feature type="binding site" evidence="11">
    <location>
        <position position="59"/>
    </location>
    <ligand>
        <name>substrate</name>
    </ligand>
</feature>
<comment type="cofactor">
    <cofactor evidence="11">
        <name>Mg(2+)</name>
        <dbReference type="ChEBI" id="CHEBI:18420"/>
    </cofactor>
    <text evidence="11">Binds 1 Mg(2+) ion per subunit.</text>
</comment>
<keyword evidence="6 11" id="KW-0547">Nucleotide-binding</keyword>
<accession>A0A1T4KX70</accession>
<feature type="binding site" evidence="11">
    <location>
        <position position="81"/>
    </location>
    <ligand>
        <name>substrate</name>
    </ligand>
</feature>
<feature type="binding site" evidence="11">
    <location>
        <position position="35"/>
    </location>
    <ligand>
        <name>substrate</name>
    </ligand>
</feature>
<evidence type="ECO:0000256" key="2">
    <source>
        <dbReference type="ARBA" id="ARBA00006997"/>
    </source>
</evidence>
<dbReference type="PANTHER" id="PTHR21087:SF16">
    <property type="entry name" value="SHIKIMATE KINASE 1, CHLOROPLASTIC"/>
    <property type="match status" value="1"/>
</dbReference>
<evidence type="ECO:0000256" key="7">
    <source>
        <dbReference type="ARBA" id="ARBA00022777"/>
    </source>
</evidence>